<name>A0A3P7K004_STRVU</name>
<keyword evidence="3" id="KW-1185">Reference proteome</keyword>
<dbReference type="AlphaFoldDB" id="A0A3P7K004"/>
<accession>A0A3P7K004</accession>
<evidence type="ECO:0000313" key="3">
    <source>
        <dbReference type="Proteomes" id="UP000270094"/>
    </source>
</evidence>
<protein>
    <submittedName>
        <fullName evidence="2">Uncharacterized protein</fullName>
    </submittedName>
</protein>
<keyword evidence="1" id="KW-1133">Transmembrane helix</keyword>
<sequence>MGFLKDQIEPLLYPAYLLVLYQVAPVMAYSLRFSSAAGSL</sequence>
<keyword evidence="1" id="KW-0472">Membrane</keyword>
<evidence type="ECO:0000256" key="1">
    <source>
        <dbReference type="SAM" id="Phobius"/>
    </source>
</evidence>
<keyword evidence="1" id="KW-0812">Transmembrane</keyword>
<evidence type="ECO:0000313" key="2">
    <source>
        <dbReference type="EMBL" id="VDM84574.1"/>
    </source>
</evidence>
<dbReference type="Proteomes" id="UP000270094">
    <property type="component" value="Unassembled WGS sequence"/>
</dbReference>
<dbReference type="EMBL" id="UYYB01131155">
    <property type="protein sequence ID" value="VDM84574.1"/>
    <property type="molecule type" value="Genomic_DNA"/>
</dbReference>
<feature type="transmembrane region" description="Helical" evidence="1">
    <location>
        <begin position="12"/>
        <end position="31"/>
    </location>
</feature>
<organism evidence="2 3">
    <name type="scientific">Strongylus vulgaris</name>
    <name type="common">Blood worm</name>
    <dbReference type="NCBI Taxonomy" id="40348"/>
    <lineage>
        <taxon>Eukaryota</taxon>
        <taxon>Metazoa</taxon>
        <taxon>Ecdysozoa</taxon>
        <taxon>Nematoda</taxon>
        <taxon>Chromadorea</taxon>
        <taxon>Rhabditida</taxon>
        <taxon>Rhabditina</taxon>
        <taxon>Rhabditomorpha</taxon>
        <taxon>Strongyloidea</taxon>
        <taxon>Strongylidae</taxon>
        <taxon>Strongylus</taxon>
    </lineage>
</organism>
<proteinExistence type="predicted"/>
<gene>
    <name evidence="2" type="ORF">SVUK_LOCUS19572</name>
</gene>
<reference evidence="2 3" key="1">
    <citation type="submission" date="2018-11" db="EMBL/GenBank/DDBJ databases">
        <authorList>
            <consortium name="Pathogen Informatics"/>
        </authorList>
    </citation>
    <scope>NUCLEOTIDE SEQUENCE [LARGE SCALE GENOMIC DNA]</scope>
</reference>